<dbReference type="InterPro" id="IPR028994">
    <property type="entry name" value="Integrin_alpha_N"/>
</dbReference>
<gene>
    <name evidence="2" type="ORF">ElP_72060</name>
</gene>
<feature type="signal peptide" evidence="1">
    <location>
        <begin position="1"/>
        <end position="22"/>
    </location>
</feature>
<dbReference type="EMBL" id="CP036427">
    <property type="protein sequence ID" value="QDV39242.1"/>
    <property type="molecule type" value="Genomic_DNA"/>
</dbReference>
<keyword evidence="3" id="KW-1185">Reference proteome</keyword>
<keyword evidence="1" id="KW-0732">Signal</keyword>
<reference evidence="2 3" key="1">
    <citation type="submission" date="2019-02" db="EMBL/GenBank/DDBJ databases">
        <title>Deep-cultivation of Planctomycetes and their phenomic and genomic characterization uncovers novel biology.</title>
        <authorList>
            <person name="Wiegand S."/>
            <person name="Jogler M."/>
            <person name="Boedeker C."/>
            <person name="Pinto D."/>
            <person name="Vollmers J."/>
            <person name="Rivas-Marin E."/>
            <person name="Kohn T."/>
            <person name="Peeters S.H."/>
            <person name="Heuer A."/>
            <person name="Rast P."/>
            <person name="Oberbeckmann S."/>
            <person name="Bunk B."/>
            <person name="Jeske O."/>
            <person name="Meyerdierks A."/>
            <person name="Storesund J.E."/>
            <person name="Kallscheuer N."/>
            <person name="Luecker S."/>
            <person name="Lage O.M."/>
            <person name="Pohl T."/>
            <person name="Merkel B.J."/>
            <person name="Hornburger P."/>
            <person name="Mueller R.-W."/>
            <person name="Bruemmer F."/>
            <person name="Labrenz M."/>
            <person name="Spormann A.M."/>
            <person name="Op den Camp H."/>
            <person name="Overmann J."/>
            <person name="Amann R."/>
            <person name="Jetten M.S.M."/>
            <person name="Mascher T."/>
            <person name="Medema M.H."/>
            <person name="Devos D.P."/>
            <person name="Kaster A.-K."/>
            <person name="Ovreas L."/>
            <person name="Rohde M."/>
            <person name="Galperin M.Y."/>
            <person name="Jogler C."/>
        </authorList>
    </citation>
    <scope>NUCLEOTIDE SEQUENCE [LARGE SCALE GENOMIC DNA]</scope>
    <source>
        <strain evidence="2 3">ElP</strain>
        <plasmid evidence="3">pelp_1</plasmid>
    </source>
</reference>
<feature type="chain" id="PRO_5021911116" description="FG-GAP repeat protein" evidence="1">
    <location>
        <begin position="23"/>
        <end position="121"/>
    </location>
</feature>
<keyword evidence="2" id="KW-0614">Plasmid</keyword>
<name>A0A518HEH4_9BACT</name>
<dbReference type="SUPFAM" id="SSF69318">
    <property type="entry name" value="Integrin alpha N-terminal domain"/>
    <property type="match status" value="1"/>
</dbReference>
<evidence type="ECO:0008006" key="4">
    <source>
        <dbReference type="Google" id="ProtNLM"/>
    </source>
</evidence>
<proteinExistence type="predicted"/>
<dbReference type="Proteomes" id="UP000317835">
    <property type="component" value="Plasmid pElP_1"/>
</dbReference>
<evidence type="ECO:0000313" key="2">
    <source>
        <dbReference type="EMBL" id="QDV39242.1"/>
    </source>
</evidence>
<dbReference type="KEGG" id="tpla:ElP_72060"/>
<evidence type="ECO:0000313" key="3">
    <source>
        <dbReference type="Proteomes" id="UP000317835"/>
    </source>
</evidence>
<sequence length="121" mass="12765" precursor="true">MAPLNRAGVSAALLAFGVTARAQEAVPYDTAPDVPKGAATDLFHAPIRLSAADGVIDSGPSWGHSGPWVEDVDGDGRRDLVVGDFSGLFRLYRNEGTDREPRYAVAINLKAGDADAKVPIY</sequence>
<geneLocation type="plasmid" evidence="3">
    <name>pelp_1</name>
</geneLocation>
<protein>
    <recommendedName>
        <fullName evidence="4">FG-GAP repeat protein</fullName>
    </recommendedName>
</protein>
<dbReference type="AlphaFoldDB" id="A0A518HEH4"/>
<accession>A0A518HEH4</accession>
<organism evidence="2 3">
    <name type="scientific">Tautonia plasticadhaerens</name>
    <dbReference type="NCBI Taxonomy" id="2527974"/>
    <lineage>
        <taxon>Bacteria</taxon>
        <taxon>Pseudomonadati</taxon>
        <taxon>Planctomycetota</taxon>
        <taxon>Planctomycetia</taxon>
        <taxon>Isosphaerales</taxon>
        <taxon>Isosphaeraceae</taxon>
        <taxon>Tautonia</taxon>
    </lineage>
</organism>
<evidence type="ECO:0000256" key="1">
    <source>
        <dbReference type="SAM" id="SignalP"/>
    </source>
</evidence>